<dbReference type="RefSeq" id="WP_251604369.1">
    <property type="nucleotide sequence ID" value="NZ_JAMQJY010000001.1"/>
</dbReference>
<dbReference type="PANTHER" id="PTHR44013:SF1">
    <property type="entry name" value="ZINC-TYPE ALCOHOL DEHYDROGENASE-LIKE PROTEIN C16A3.02C"/>
    <property type="match status" value="1"/>
</dbReference>
<accession>A0ABT0XF30</accession>
<evidence type="ECO:0000256" key="1">
    <source>
        <dbReference type="SAM" id="Phobius"/>
    </source>
</evidence>
<dbReference type="InterPro" id="IPR036291">
    <property type="entry name" value="NAD(P)-bd_dom_sf"/>
</dbReference>
<dbReference type="SMART" id="SM00829">
    <property type="entry name" value="PKS_ER"/>
    <property type="match status" value="1"/>
</dbReference>
<dbReference type="Pfam" id="PF13602">
    <property type="entry name" value="ADH_zinc_N_2"/>
    <property type="match status" value="1"/>
</dbReference>
<dbReference type="Proteomes" id="UP001203665">
    <property type="component" value="Unassembled WGS sequence"/>
</dbReference>
<organism evidence="3 4">
    <name type="scientific">Alkalicoccobacillus plakortidis</name>
    <dbReference type="NCBI Taxonomy" id="444060"/>
    <lineage>
        <taxon>Bacteria</taxon>
        <taxon>Bacillati</taxon>
        <taxon>Bacillota</taxon>
        <taxon>Bacilli</taxon>
        <taxon>Bacillales</taxon>
        <taxon>Bacillaceae</taxon>
        <taxon>Alkalicoccobacillus</taxon>
    </lineage>
</organism>
<dbReference type="SUPFAM" id="SSF51735">
    <property type="entry name" value="NAD(P)-binding Rossmann-fold domains"/>
    <property type="match status" value="1"/>
</dbReference>
<keyword evidence="1" id="KW-1133">Transmembrane helix</keyword>
<dbReference type="PROSITE" id="PS01162">
    <property type="entry name" value="QOR_ZETA_CRYSTAL"/>
    <property type="match status" value="1"/>
</dbReference>
<dbReference type="Gene3D" id="3.40.50.720">
    <property type="entry name" value="NAD(P)-binding Rossmann-like Domain"/>
    <property type="match status" value="1"/>
</dbReference>
<feature type="transmembrane region" description="Helical" evidence="1">
    <location>
        <begin position="144"/>
        <end position="162"/>
    </location>
</feature>
<evidence type="ECO:0000313" key="3">
    <source>
        <dbReference type="EMBL" id="MCM2674508.1"/>
    </source>
</evidence>
<feature type="transmembrane region" description="Helical" evidence="1">
    <location>
        <begin position="28"/>
        <end position="47"/>
    </location>
</feature>
<dbReference type="Gene3D" id="3.90.180.10">
    <property type="entry name" value="Medium-chain alcohol dehydrogenases, catalytic domain"/>
    <property type="match status" value="1"/>
</dbReference>
<protein>
    <submittedName>
        <fullName evidence="3">NAD(P)-dependent alcohol dehydrogenase</fullName>
    </submittedName>
</protein>
<reference evidence="3" key="1">
    <citation type="submission" date="2022-06" db="EMBL/GenBank/DDBJ databases">
        <title>Alkalicoccobacillus porphyridii sp. nov., isolated from a marine red alga, Porphyridium purpureum and reclassification of Shouchella plakortidis and Shouchella gibsonii as Alkalicoccobacillus plakortidis comb. nov. and Alkalicoccobacillus gibsonii comb. nov.</title>
        <authorList>
            <person name="Kim K.H."/>
            <person name="Lee J.K."/>
            <person name="Han D.M."/>
            <person name="Baek J.H."/>
            <person name="Jeon C.O."/>
        </authorList>
    </citation>
    <scope>NUCLEOTIDE SEQUENCE</scope>
    <source>
        <strain evidence="3">DSM 19153</strain>
    </source>
</reference>
<keyword evidence="1" id="KW-0812">Transmembrane</keyword>
<feature type="transmembrane region" description="Helical" evidence="1">
    <location>
        <begin position="59"/>
        <end position="81"/>
    </location>
</feature>
<dbReference type="InterPro" id="IPR020843">
    <property type="entry name" value="ER"/>
</dbReference>
<evidence type="ECO:0000259" key="2">
    <source>
        <dbReference type="SMART" id="SM00829"/>
    </source>
</evidence>
<evidence type="ECO:0000313" key="4">
    <source>
        <dbReference type="Proteomes" id="UP001203665"/>
    </source>
</evidence>
<proteinExistence type="predicted"/>
<keyword evidence="1" id="KW-0472">Membrane</keyword>
<dbReference type="CDD" id="cd08267">
    <property type="entry name" value="MDR1"/>
    <property type="match status" value="1"/>
</dbReference>
<gene>
    <name evidence="3" type="ORF">NDM98_02570</name>
</gene>
<dbReference type="InterPro" id="IPR052733">
    <property type="entry name" value="Chloroplast_QOR"/>
</dbReference>
<comment type="caution">
    <text evidence="3">The sequence shown here is derived from an EMBL/GenBank/DDBJ whole genome shotgun (WGS) entry which is preliminary data.</text>
</comment>
<dbReference type="InterPro" id="IPR002364">
    <property type="entry name" value="Quin_OxRdtase/zeta-crystal_CS"/>
</dbReference>
<name>A0ABT0XF30_9BACI</name>
<feature type="domain" description="Enoyl reductase (ER)" evidence="2">
    <location>
        <begin position="1"/>
        <end position="222"/>
    </location>
</feature>
<dbReference type="EMBL" id="JAMQJY010000001">
    <property type="protein sequence ID" value="MCM2674508.1"/>
    <property type="molecule type" value="Genomic_DNA"/>
</dbReference>
<dbReference type="PANTHER" id="PTHR44013">
    <property type="entry name" value="ZINC-TYPE ALCOHOL DEHYDROGENASE-LIKE PROTEIN C16A3.02C"/>
    <property type="match status" value="1"/>
</dbReference>
<sequence>MNLRSSIGGAAEYVTTTPEQLSLSPTTINLLHAAALPGVGATAIIALRRKTELKKGERLLVRGASGGVGSIAVQIGSMLGAHVTALASAKHLTFLQEIGADVVFDYSKTSPSELGEFDVIMDTVGTDLMYYRCLLTTKGRMVTIGFPSFASFSYIVASAVFGSRRVRAFSANPKTDLLKELAGYVDSGDVKPIIDSIYPLYDIAWAHRSLEAWRWAWEANHTNLKCTLTYSINSMRFYYYTNLLFITQK</sequence>
<keyword evidence="4" id="KW-1185">Reference proteome</keyword>